<name>A0AAW2WUN1_9LAMI</name>
<dbReference type="InterPro" id="IPR043128">
    <property type="entry name" value="Rev_trsase/Diguanyl_cyclase"/>
</dbReference>
<reference evidence="2" key="2">
    <citation type="journal article" date="2024" name="Plant">
        <title>Genomic evolution and insights into agronomic trait innovations of Sesamum species.</title>
        <authorList>
            <person name="Miao H."/>
            <person name="Wang L."/>
            <person name="Qu L."/>
            <person name="Liu H."/>
            <person name="Sun Y."/>
            <person name="Le M."/>
            <person name="Wang Q."/>
            <person name="Wei S."/>
            <person name="Zheng Y."/>
            <person name="Lin W."/>
            <person name="Duan Y."/>
            <person name="Cao H."/>
            <person name="Xiong S."/>
            <person name="Wang X."/>
            <person name="Wei L."/>
            <person name="Li C."/>
            <person name="Ma Q."/>
            <person name="Ju M."/>
            <person name="Zhao R."/>
            <person name="Li G."/>
            <person name="Mu C."/>
            <person name="Tian Q."/>
            <person name="Mei H."/>
            <person name="Zhang T."/>
            <person name="Gao T."/>
            <person name="Zhang H."/>
        </authorList>
    </citation>
    <scope>NUCLEOTIDE SEQUENCE</scope>
    <source>
        <strain evidence="2">KEN1</strain>
    </source>
</reference>
<sequence length="362" mass="39843">MRKVKDFEWDASCQQAFEELKNYLAKLPLLVKPCQGDTLCLYLTTTPQAIPRSGVPLDEIEVEVAADSAKVAVEGAGVPLAEVVFVAPREEIEFIKPHDMDGVEVAADACGSEMGRPDSGRVNTATSPGSQIAGTGGPGYEAAANTTTYLGSQIAGHDDRAMAFILPKTIIREIEKQLRSFLWKGSNGGDMQKFHGNRLHTHSVWTVSDRTVSWGWRKLIRLRGMLQPFIEYKIGSGSSFSLWYDPWHELGPLILRFPMGPRHTDTLPIASLNTIILEGSWCWPPITNMESVEITHSLPIIYGGEDQIIWTAQGGTFSPASAYAIFPPPGPTVVFTTVRHFQDSSASLHSLAGHSWETVYFR</sequence>
<reference evidence="2" key="1">
    <citation type="submission" date="2020-06" db="EMBL/GenBank/DDBJ databases">
        <authorList>
            <person name="Li T."/>
            <person name="Hu X."/>
            <person name="Zhang T."/>
            <person name="Song X."/>
            <person name="Zhang H."/>
            <person name="Dai N."/>
            <person name="Sheng W."/>
            <person name="Hou X."/>
            <person name="Wei L."/>
        </authorList>
    </citation>
    <scope>NUCLEOTIDE SEQUENCE</scope>
    <source>
        <strain evidence="2">KEN1</strain>
        <tissue evidence="2">Leaf</tissue>
    </source>
</reference>
<evidence type="ECO:0000256" key="1">
    <source>
        <dbReference type="SAM" id="MobiDB-lite"/>
    </source>
</evidence>
<gene>
    <name evidence="2" type="ORF">Slati_2236000</name>
</gene>
<feature type="region of interest" description="Disordered" evidence="1">
    <location>
        <begin position="113"/>
        <end position="137"/>
    </location>
</feature>
<evidence type="ECO:0000313" key="2">
    <source>
        <dbReference type="EMBL" id="KAL0445133.1"/>
    </source>
</evidence>
<feature type="compositionally biased region" description="Polar residues" evidence="1">
    <location>
        <begin position="121"/>
        <end position="133"/>
    </location>
</feature>
<protein>
    <recommendedName>
        <fullName evidence="3">Reverse transcriptase/retrotransposon-derived protein RNase H-like domain-containing protein</fullName>
    </recommendedName>
</protein>
<proteinExistence type="predicted"/>
<comment type="caution">
    <text evidence="2">The sequence shown here is derived from an EMBL/GenBank/DDBJ whole genome shotgun (WGS) entry which is preliminary data.</text>
</comment>
<dbReference type="AlphaFoldDB" id="A0AAW2WUN1"/>
<dbReference type="EMBL" id="JACGWN010000007">
    <property type="protein sequence ID" value="KAL0445133.1"/>
    <property type="molecule type" value="Genomic_DNA"/>
</dbReference>
<evidence type="ECO:0008006" key="3">
    <source>
        <dbReference type="Google" id="ProtNLM"/>
    </source>
</evidence>
<dbReference type="Gene3D" id="3.30.70.270">
    <property type="match status" value="1"/>
</dbReference>
<accession>A0AAW2WUN1</accession>
<organism evidence="2">
    <name type="scientific">Sesamum latifolium</name>
    <dbReference type="NCBI Taxonomy" id="2727402"/>
    <lineage>
        <taxon>Eukaryota</taxon>
        <taxon>Viridiplantae</taxon>
        <taxon>Streptophyta</taxon>
        <taxon>Embryophyta</taxon>
        <taxon>Tracheophyta</taxon>
        <taxon>Spermatophyta</taxon>
        <taxon>Magnoliopsida</taxon>
        <taxon>eudicotyledons</taxon>
        <taxon>Gunneridae</taxon>
        <taxon>Pentapetalae</taxon>
        <taxon>asterids</taxon>
        <taxon>lamiids</taxon>
        <taxon>Lamiales</taxon>
        <taxon>Pedaliaceae</taxon>
        <taxon>Sesamum</taxon>
    </lineage>
</organism>